<evidence type="ECO:0000256" key="1">
    <source>
        <dbReference type="ARBA" id="ARBA00010088"/>
    </source>
</evidence>
<gene>
    <name evidence="5" type="ORF">NUH29_04080</name>
</gene>
<dbReference type="InterPro" id="IPR051601">
    <property type="entry name" value="Serine_prot/Carboxylest_S33"/>
</dbReference>
<dbReference type="RefSeq" id="WP_258797728.1">
    <property type="nucleotide sequence ID" value="NZ_JANTHX010000004.1"/>
</dbReference>
<proteinExistence type="inferred from homology"/>
<dbReference type="Pfam" id="PF08386">
    <property type="entry name" value="Abhydrolase_4"/>
    <property type="match status" value="1"/>
</dbReference>
<organism evidence="5 6">
    <name type="scientific">Protaetiibacter mangrovi</name>
    <dbReference type="NCBI Taxonomy" id="2970926"/>
    <lineage>
        <taxon>Bacteria</taxon>
        <taxon>Bacillati</taxon>
        <taxon>Actinomycetota</taxon>
        <taxon>Actinomycetes</taxon>
        <taxon>Micrococcales</taxon>
        <taxon>Microbacteriaceae</taxon>
        <taxon>Protaetiibacter</taxon>
    </lineage>
</organism>
<dbReference type="PANTHER" id="PTHR43248">
    <property type="entry name" value="2-SUCCINYL-6-HYDROXY-2,4-CYCLOHEXADIENE-1-CARBOXYLATE SYNTHASE"/>
    <property type="match status" value="1"/>
</dbReference>
<comment type="caution">
    <text evidence="5">The sequence shown here is derived from an EMBL/GenBank/DDBJ whole genome shotgun (WGS) entry which is preliminary data.</text>
</comment>
<dbReference type="Gene3D" id="3.40.50.1820">
    <property type="entry name" value="alpha/beta hydrolase"/>
    <property type="match status" value="1"/>
</dbReference>
<evidence type="ECO:0000313" key="6">
    <source>
        <dbReference type="Proteomes" id="UP001205337"/>
    </source>
</evidence>
<reference evidence="5 6" key="1">
    <citation type="submission" date="2022-08" db="EMBL/GenBank/DDBJ databases">
        <authorList>
            <person name="Li F."/>
        </authorList>
    </citation>
    <scope>NUCLEOTIDE SEQUENCE [LARGE SCALE GENOMIC DNA]</scope>
    <source>
        <strain evidence="5 6">10F1B-8-1</strain>
    </source>
</reference>
<dbReference type="SUPFAM" id="SSF53474">
    <property type="entry name" value="alpha/beta-Hydrolases"/>
    <property type="match status" value="1"/>
</dbReference>
<protein>
    <submittedName>
        <fullName evidence="5">Alpha/beta hydrolase</fullName>
    </submittedName>
</protein>
<evidence type="ECO:0000256" key="3">
    <source>
        <dbReference type="ARBA" id="ARBA00022801"/>
    </source>
</evidence>
<keyword evidence="2" id="KW-0732">Signal</keyword>
<keyword evidence="3 5" id="KW-0378">Hydrolase</keyword>
<dbReference type="PROSITE" id="PS51257">
    <property type="entry name" value="PROKAR_LIPOPROTEIN"/>
    <property type="match status" value="1"/>
</dbReference>
<dbReference type="GO" id="GO:0016787">
    <property type="term" value="F:hydrolase activity"/>
    <property type="evidence" value="ECO:0007669"/>
    <property type="project" value="UniProtKB-KW"/>
</dbReference>
<evidence type="ECO:0000256" key="2">
    <source>
        <dbReference type="ARBA" id="ARBA00022729"/>
    </source>
</evidence>
<sequence>MTTSRRVGDLAVVFAAALALSGCGILPLFPVGGGTATSSPAPADDVPAELQPFYTQQLDWSGCGASGIDCTEVTVPLDWSDPTGDTMQLAVARHRATGASLGSLLINPGGPGGSGYDFVHDSVDYIVTQDVLANYDVIGFDPRGVNHSDPIACYTDAADQDEWLYGTYSSAYGTQGWLDELTGRAEDWASACEENTGALLGHLDAASVARDMDVMRAVLGDTELHYLGYSYGTYLGTVYAELFPEKVGRMVLDGAVDPQVGDLDALAVQMAGFDSALRAYMQWCLPQSDCPFSGSADTALKSVRQMLDTVDARHFVASDGRELDSATTATGIIFTLYSESYWPYLSELFTDLRKGDADTVFTYADAYNGRQADGSYSDNSMDIYTAVTCDEGTLGSDGVDVFDGLAKIDAAAPILGRYAAYDDYAVLKVVCANWPVPTATLPDAFTADGAAPIMVVGTTNDPATPYANAKSLANQLSSGFLVTYQGEGHTIYAQGVACVDDTVDAYLISGTVPAADPQC</sequence>
<dbReference type="InterPro" id="IPR029058">
    <property type="entry name" value="AB_hydrolase_fold"/>
</dbReference>
<keyword evidence="6" id="KW-1185">Reference proteome</keyword>
<dbReference type="EMBL" id="JANTHX010000004">
    <property type="protein sequence ID" value="MCS0498729.1"/>
    <property type="molecule type" value="Genomic_DNA"/>
</dbReference>
<evidence type="ECO:0000259" key="4">
    <source>
        <dbReference type="Pfam" id="PF08386"/>
    </source>
</evidence>
<dbReference type="PANTHER" id="PTHR43248:SF29">
    <property type="entry name" value="TRIPEPTIDYL AMINOPEPTIDASE"/>
    <property type="match status" value="1"/>
</dbReference>
<accession>A0ABT1ZDE4</accession>
<name>A0ABT1ZDE4_9MICO</name>
<feature type="domain" description="Peptidase S33 tripeptidyl aminopeptidase-like C-terminal" evidence="4">
    <location>
        <begin position="423"/>
        <end position="519"/>
    </location>
</feature>
<dbReference type="InterPro" id="IPR013595">
    <property type="entry name" value="Pept_S33_TAP-like_C"/>
</dbReference>
<dbReference type="Proteomes" id="UP001205337">
    <property type="component" value="Unassembled WGS sequence"/>
</dbReference>
<evidence type="ECO:0000313" key="5">
    <source>
        <dbReference type="EMBL" id="MCS0498729.1"/>
    </source>
</evidence>
<comment type="similarity">
    <text evidence="1">Belongs to the peptidase S33 family.</text>
</comment>